<organism evidence="2 3">
    <name type="scientific">Deinococcus humi</name>
    <dbReference type="NCBI Taxonomy" id="662880"/>
    <lineage>
        <taxon>Bacteria</taxon>
        <taxon>Thermotogati</taxon>
        <taxon>Deinococcota</taxon>
        <taxon>Deinococci</taxon>
        <taxon>Deinococcales</taxon>
        <taxon>Deinococcaceae</taxon>
        <taxon>Deinococcus</taxon>
    </lineage>
</organism>
<feature type="domain" description="Pyridoxamine 5'-phosphate oxidase N-terminal" evidence="1">
    <location>
        <begin position="58"/>
        <end position="179"/>
    </location>
</feature>
<sequence>MNFVASTVMADPSERQWTGKRRTMTNSSDTYVITSLTALEQLYPTPSTGVTLKVMDHLDEALQSALALSTLCFLATSNTEGHLDCSPRGDPAGAVQVLGAKTLMLADRPGNNRLDSLRNIIQNPEVGLIFLLPGVNEVVRVNGRASISVEPALLSRAALGGKLPRTVLIIQVREAFMHCPRAFSKAELWDPRQHLTDEQRPDFNAMYAAHVLANTP</sequence>
<name>A0A7W8NFG0_9DEIO</name>
<dbReference type="InterPro" id="IPR011576">
    <property type="entry name" value="Pyridox_Oxase_N"/>
</dbReference>
<evidence type="ECO:0000259" key="1">
    <source>
        <dbReference type="Pfam" id="PF01243"/>
    </source>
</evidence>
<dbReference type="InterPro" id="IPR012349">
    <property type="entry name" value="Split_barrel_FMN-bd"/>
</dbReference>
<dbReference type="AlphaFoldDB" id="A0A7W8NFG0"/>
<proteinExistence type="predicted"/>
<gene>
    <name evidence="2" type="ORF">HNQ08_004505</name>
</gene>
<dbReference type="PANTHER" id="PTHR42815">
    <property type="entry name" value="FAD-BINDING, PUTATIVE (AFU_ORTHOLOGUE AFUA_6G07600)-RELATED"/>
    <property type="match status" value="1"/>
</dbReference>
<dbReference type="InterPro" id="IPR024029">
    <property type="entry name" value="Pyridox_Oxase_FMN-dep"/>
</dbReference>
<keyword evidence="3" id="KW-1185">Reference proteome</keyword>
<dbReference type="NCBIfam" id="TIGR04025">
    <property type="entry name" value="PPOX_FMN_DR2398"/>
    <property type="match status" value="1"/>
</dbReference>
<dbReference type="RefSeq" id="WP_229790166.1">
    <property type="nucleotide sequence ID" value="NZ_JACHFL010000017.1"/>
</dbReference>
<dbReference type="Pfam" id="PF01243">
    <property type="entry name" value="PNPOx_N"/>
    <property type="match status" value="1"/>
</dbReference>
<comment type="caution">
    <text evidence="2">The sequence shown here is derived from an EMBL/GenBank/DDBJ whole genome shotgun (WGS) entry which is preliminary data.</text>
</comment>
<dbReference type="Gene3D" id="2.30.110.10">
    <property type="entry name" value="Electron Transport, Fmn-binding Protein, Chain A"/>
    <property type="match status" value="1"/>
</dbReference>
<dbReference type="SUPFAM" id="SSF50475">
    <property type="entry name" value="FMN-binding split barrel"/>
    <property type="match status" value="1"/>
</dbReference>
<reference evidence="2 3" key="1">
    <citation type="submission" date="2020-08" db="EMBL/GenBank/DDBJ databases">
        <title>Genomic Encyclopedia of Type Strains, Phase IV (KMG-IV): sequencing the most valuable type-strain genomes for metagenomic binning, comparative biology and taxonomic classification.</title>
        <authorList>
            <person name="Goeker M."/>
        </authorList>
    </citation>
    <scope>NUCLEOTIDE SEQUENCE [LARGE SCALE GENOMIC DNA]</scope>
    <source>
        <strain evidence="2 3">DSM 27939</strain>
    </source>
</reference>
<accession>A0A7W8NFG0</accession>
<evidence type="ECO:0000313" key="2">
    <source>
        <dbReference type="EMBL" id="MBB5365384.1"/>
    </source>
</evidence>
<evidence type="ECO:0000313" key="3">
    <source>
        <dbReference type="Proteomes" id="UP000552709"/>
    </source>
</evidence>
<dbReference type="PANTHER" id="PTHR42815:SF2">
    <property type="entry name" value="FAD-BINDING, PUTATIVE (AFU_ORTHOLOGUE AFUA_6G07600)-RELATED"/>
    <property type="match status" value="1"/>
</dbReference>
<dbReference type="EMBL" id="JACHFL010000017">
    <property type="protein sequence ID" value="MBB5365384.1"/>
    <property type="molecule type" value="Genomic_DNA"/>
</dbReference>
<dbReference type="Proteomes" id="UP000552709">
    <property type="component" value="Unassembled WGS sequence"/>
</dbReference>
<protein>
    <recommendedName>
        <fullName evidence="1">Pyridoxamine 5'-phosphate oxidase N-terminal domain-containing protein</fullName>
    </recommendedName>
</protein>